<dbReference type="RefSeq" id="WP_112221158.1">
    <property type="nucleotide sequence ID" value="NZ_CP047673.1"/>
</dbReference>
<comment type="similarity">
    <text evidence="1 5">Belongs to the metallo-dependent hydrolases superfamily. CpsB/CapC family.</text>
</comment>
<dbReference type="InterPro" id="IPR016195">
    <property type="entry name" value="Pol/histidinol_Pase-like"/>
</dbReference>
<dbReference type="SUPFAM" id="SSF89550">
    <property type="entry name" value="PHP domain-like"/>
    <property type="match status" value="1"/>
</dbReference>
<protein>
    <recommendedName>
        <fullName evidence="5">Tyrosine-protein phosphatase</fullName>
        <ecNumber evidence="5">3.1.3.48</ecNumber>
    </recommendedName>
</protein>
<gene>
    <name evidence="6" type="ORF">DP120_00085</name>
</gene>
<evidence type="ECO:0000256" key="4">
    <source>
        <dbReference type="ARBA" id="ARBA00051722"/>
    </source>
</evidence>
<proteinExistence type="inferred from homology"/>
<reference evidence="6 7" key="1">
    <citation type="submission" date="2018-06" db="EMBL/GenBank/DDBJ databases">
        <title>The draft genome sequences of strains SCU63 and S1.</title>
        <authorList>
            <person name="Gan L."/>
        </authorList>
    </citation>
    <scope>NUCLEOTIDE SEQUENCE [LARGE SCALE GENOMIC DNA]</scope>
    <source>
        <strain evidence="6 7">SCU63</strain>
    </source>
</reference>
<evidence type="ECO:0000256" key="2">
    <source>
        <dbReference type="ARBA" id="ARBA00022801"/>
    </source>
</evidence>
<name>A0A365L630_9BACL</name>
<dbReference type="EMBL" id="QLZR01000001">
    <property type="protein sequence ID" value="RAZ80727.1"/>
    <property type="molecule type" value="Genomic_DNA"/>
</dbReference>
<keyword evidence="2 5" id="KW-0378">Hydrolase</keyword>
<dbReference type="InterPro" id="IPR016667">
    <property type="entry name" value="Caps_polysacc_synth_CpsB/CapC"/>
</dbReference>
<dbReference type="Gene3D" id="3.20.20.140">
    <property type="entry name" value="Metal-dependent hydrolases"/>
    <property type="match status" value="1"/>
</dbReference>
<dbReference type="EC" id="3.1.3.48" evidence="5"/>
<keyword evidence="3 5" id="KW-0904">Protein phosphatase</keyword>
<evidence type="ECO:0000313" key="7">
    <source>
        <dbReference type="Proteomes" id="UP000251002"/>
    </source>
</evidence>
<organism evidence="6 7">
    <name type="scientific">Planococcus halotolerans</name>
    <dbReference type="NCBI Taxonomy" id="2233542"/>
    <lineage>
        <taxon>Bacteria</taxon>
        <taxon>Bacillati</taxon>
        <taxon>Bacillota</taxon>
        <taxon>Bacilli</taxon>
        <taxon>Bacillales</taxon>
        <taxon>Caryophanaceae</taxon>
        <taxon>Planococcus</taxon>
    </lineage>
</organism>
<evidence type="ECO:0000256" key="5">
    <source>
        <dbReference type="PIRNR" id="PIRNR016557"/>
    </source>
</evidence>
<comment type="caution">
    <text evidence="6">The sequence shown here is derived from an EMBL/GenBank/DDBJ whole genome shotgun (WGS) entry which is preliminary data.</text>
</comment>
<dbReference type="Pfam" id="PF19567">
    <property type="entry name" value="CpsB_CapC"/>
    <property type="match status" value="1"/>
</dbReference>
<dbReference type="PIRSF" id="PIRSF016557">
    <property type="entry name" value="Caps_synth_CpsB"/>
    <property type="match status" value="1"/>
</dbReference>
<evidence type="ECO:0000256" key="3">
    <source>
        <dbReference type="ARBA" id="ARBA00022912"/>
    </source>
</evidence>
<accession>A0A365L630</accession>
<dbReference type="AlphaFoldDB" id="A0A365L630"/>
<comment type="catalytic activity">
    <reaction evidence="4 5">
        <text>O-phospho-L-tyrosyl-[protein] + H2O = L-tyrosyl-[protein] + phosphate</text>
        <dbReference type="Rhea" id="RHEA:10684"/>
        <dbReference type="Rhea" id="RHEA-COMP:10136"/>
        <dbReference type="Rhea" id="RHEA-COMP:20101"/>
        <dbReference type="ChEBI" id="CHEBI:15377"/>
        <dbReference type="ChEBI" id="CHEBI:43474"/>
        <dbReference type="ChEBI" id="CHEBI:46858"/>
        <dbReference type="ChEBI" id="CHEBI:61978"/>
        <dbReference type="EC" id="3.1.3.48"/>
    </reaction>
</comment>
<dbReference type="Proteomes" id="UP000251002">
    <property type="component" value="Unassembled WGS sequence"/>
</dbReference>
<dbReference type="PANTHER" id="PTHR39181">
    <property type="entry name" value="TYROSINE-PROTEIN PHOSPHATASE YWQE"/>
    <property type="match status" value="1"/>
</dbReference>
<evidence type="ECO:0000313" key="6">
    <source>
        <dbReference type="EMBL" id="RAZ80727.1"/>
    </source>
</evidence>
<evidence type="ECO:0000256" key="1">
    <source>
        <dbReference type="ARBA" id="ARBA00005750"/>
    </source>
</evidence>
<keyword evidence="7" id="KW-1185">Reference proteome</keyword>
<dbReference type="PANTHER" id="PTHR39181:SF1">
    <property type="entry name" value="TYROSINE-PROTEIN PHOSPHATASE YWQE"/>
    <property type="match status" value="1"/>
</dbReference>
<sequence>MIDTHAHILSGLDDGAQNMDETKALLQKAVDEQLTGIIATPHAYHPNFKTDLDKLKTQIETTRNYIAEQNLPLKIYSGQECRLTEKLPDLLDEGKALTMAESRYVLLELPSSGVPGYTVPIIQQLITRNYIPVIAHVERNQGIIEKPERLNRLLLHGAMAQVTAGSVSGHFGKAIQKTAFDLIEANLIHVYGSDVHSIDKRPFHFNAGLDLLEKKNLHEFVDIFLENNDRILLNENLHVLEPQTVQKGKWWKIFS</sequence>
<dbReference type="GO" id="GO:0030145">
    <property type="term" value="F:manganese ion binding"/>
    <property type="evidence" value="ECO:0007669"/>
    <property type="project" value="UniProtKB-UniRule"/>
</dbReference>
<dbReference type="GO" id="GO:0004725">
    <property type="term" value="F:protein tyrosine phosphatase activity"/>
    <property type="evidence" value="ECO:0007669"/>
    <property type="project" value="UniProtKB-UniRule"/>
</dbReference>